<evidence type="ECO:0000313" key="3">
    <source>
        <dbReference type="Proteomes" id="UP000001963"/>
    </source>
</evidence>
<feature type="transmembrane region" description="Helical" evidence="1">
    <location>
        <begin position="6"/>
        <end position="28"/>
    </location>
</feature>
<dbReference type="AlphaFoldDB" id="Q0BUJ5"/>
<organism evidence="2 3">
    <name type="scientific">Granulibacter bethesdensis (strain ATCC BAA-1260 / CGDNIH1)</name>
    <dbReference type="NCBI Taxonomy" id="391165"/>
    <lineage>
        <taxon>Bacteria</taxon>
        <taxon>Pseudomonadati</taxon>
        <taxon>Pseudomonadota</taxon>
        <taxon>Alphaproteobacteria</taxon>
        <taxon>Acetobacterales</taxon>
        <taxon>Acetobacteraceae</taxon>
        <taxon>Granulibacter</taxon>
    </lineage>
</organism>
<keyword evidence="3" id="KW-1185">Reference proteome</keyword>
<dbReference type="EMBL" id="CP000394">
    <property type="protein sequence ID" value="ABI61507.2"/>
    <property type="molecule type" value="Genomic_DNA"/>
</dbReference>
<proteinExistence type="predicted"/>
<evidence type="ECO:0000313" key="2">
    <source>
        <dbReference type="EMBL" id="ABI61507.2"/>
    </source>
</evidence>
<protein>
    <submittedName>
        <fullName evidence="2">Uncharacterized protein</fullName>
    </submittedName>
</protein>
<keyword evidence="1" id="KW-1133">Transmembrane helix</keyword>
<gene>
    <name evidence="2" type="ordered locus">GbCGDNIH1_0609</name>
</gene>
<sequence length="246" mass="26335">MASAIAVLTIIGLVAVMVAAIILLILLLRLQHRIHDAEIMLGMLEISFCRHTVPAAGRIATQLQIFLEQLLCRATYADIGAITVENMVPVQRNIAIIMVAHSATAAAPTAAAMVPSAHTFHIHAFAVAIPVRFAFARLRKPVSSDARPRFIRPDGASSSVRAASAFQFMGGLPKALFTPLPGESDDCLSAHPELHRIIESAKAGSINPILPPRPLRSCPQTCSGAILSVKSMHTTQTYRAALRKTA</sequence>
<reference evidence="2 3" key="1">
    <citation type="journal article" date="2007" name="J. Bacteriol.">
        <title>Genome sequence analysis of the emerging human pathogenic acetic acid bacterium Granulibacter bethesdensis.</title>
        <authorList>
            <person name="Greenberg D.E."/>
            <person name="Porcella S.F."/>
            <person name="Zelazny A.M."/>
            <person name="Virtaneva K."/>
            <person name="Sturdevant D.E."/>
            <person name="Kupko J.J.III."/>
            <person name="Barbian K.D."/>
            <person name="Babar A."/>
            <person name="Dorward D.W."/>
            <person name="Holland S.M."/>
        </authorList>
    </citation>
    <scope>NUCLEOTIDE SEQUENCE [LARGE SCALE GENOMIC DNA]</scope>
    <source>
        <strain evidence="3">ATCC BAA-1260 / CGDNIH1</strain>
    </source>
</reference>
<accession>Q0BUJ5</accession>
<keyword evidence="1" id="KW-0472">Membrane</keyword>
<evidence type="ECO:0000256" key="1">
    <source>
        <dbReference type="SAM" id="Phobius"/>
    </source>
</evidence>
<dbReference type="Proteomes" id="UP000001963">
    <property type="component" value="Chromosome"/>
</dbReference>
<name>Q0BUJ5_GRABC</name>
<dbReference type="KEGG" id="gbe:GbCGDNIH1_0609"/>
<keyword evidence="1" id="KW-0812">Transmembrane</keyword>